<protein>
    <submittedName>
        <fullName evidence="1">Retrotransposon protein, Ty3-gypsy subclass</fullName>
    </submittedName>
</protein>
<name>A0A225UX19_9STRA</name>
<sequence length="103" mass="11647">MLSQSATLAFPDDSAVTCLLSDASDYGWAAIVAQARELIKRPLGETIDCRERNGVLHFDFLYLGEVAPVWVSDKESHFKNEVISELRRRLKTQQTFTPVYCPL</sequence>
<dbReference type="EMBL" id="NBNE01009820">
    <property type="protein sequence ID" value="OWY98035.1"/>
    <property type="molecule type" value="Genomic_DNA"/>
</dbReference>
<gene>
    <name evidence="1" type="ORF">PHMEG_00031303</name>
</gene>
<reference evidence="2" key="1">
    <citation type="submission" date="2017-03" db="EMBL/GenBank/DDBJ databases">
        <title>Phytopthora megakarya and P. palmivora, two closely related causual agents of cacao black pod achieved similar genome size and gene model numbers by different mechanisms.</title>
        <authorList>
            <person name="Ali S."/>
            <person name="Shao J."/>
            <person name="Larry D.J."/>
            <person name="Kronmiller B."/>
            <person name="Shen D."/>
            <person name="Strem M.D."/>
            <person name="Melnick R.L."/>
            <person name="Guiltinan M.J."/>
            <person name="Tyler B.M."/>
            <person name="Meinhardt L.W."/>
            <person name="Bailey B.A."/>
        </authorList>
    </citation>
    <scope>NUCLEOTIDE SEQUENCE [LARGE SCALE GENOMIC DNA]</scope>
    <source>
        <strain evidence="2">zdho120</strain>
    </source>
</reference>
<evidence type="ECO:0000313" key="1">
    <source>
        <dbReference type="EMBL" id="OWY98035.1"/>
    </source>
</evidence>
<organism evidence="1 2">
    <name type="scientific">Phytophthora megakarya</name>
    <dbReference type="NCBI Taxonomy" id="4795"/>
    <lineage>
        <taxon>Eukaryota</taxon>
        <taxon>Sar</taxon>
        <taxon>Stramenopiles</taxon>
        <taxon>Oomycota</taxon>
        <taxon>Peronosporomycetes</taxon>
        <taxon>Peronosporales</taxon>
        <taxon>Peronosporaceae</taxon>
        <taxon>Phytophthora</taxon>
    </lineage>
</organism>
<dbReference type="Proteomes" id="UP000198211">
    <property type="component" value="Unassembled WGS sequence"/>
</dbReference>
<keyword evidence="2" id="KW-1185">Reference proteome</keyword>
<dbReference type="AlphaFoldDB" id="A0A225UX19"/>
<proteinExistence type="predicted"/>
<dbReference type="OrthoDB" id="127017at2759"/>
<comment type="caution">
    <text evidence="1">The sequence shown here is derived from an EMBL/GenBank/DDBJ whole genome shotgun (WGS) entry which is preliminary data.</text>
</comment>
<accession>A0A225UX19</accession>
<evidence type="ECO:0000313" key="2">
    <source>
        <dbReference type="Proteomes" id="UP000198211"/>
    </source>
</evidence>